<dbReference type="InterPro" id="IPR011053">
    <property type="entry name" value="Single_hybrid_motif"/>
</dbReference>
<accession>A0A2H0KSW0</accession>
<evidence type="ECO:0000313" key="8">
    <source>
        <dbReference type="Proteomes" id="UP000231550"/>
    </source>
</evidence>
<dbReference type="AlphaFoldDB" id="A0A2H0KSW0"/>
<dbReference type="SUPFAM" id="SSF51230">
    <property type="entry name" value="Single hybrid motif"/>
    <property type="match status" value="1"/>
</dbReference>
<dbReference type="PANTHER" id="PTHR32347:SF23">
    <property type="entry name" value="BLL5650 PROTEIN"/>
    <property type="match status" value="1"/>
</dbReference>
<dbReference type="NCBIfam" id="TIGR01730">
    <property type="entry name" value="RND_mfp"/>
    <property type="match status" value="1"/>
</dbReference>
<evidence type="ECO:0000256" key="4">
    <source>
        <dbReference type="SAM" id="Coils"/>
    </source>
</evidence>
<protein>
    <recommendedName>
        <fullName evidence="6">YknX-like beta-barrel domain-containing protein</fullName>
    </recommendedName>
</protein>
<comment type="similarity">
    <text evidence="2">Belongs to the membrane fusion protein (MFP) (TC 8.A.1) family.</text>
</comment>
<evidence type="ECO:0000256" key="2">
    <source>
        <dbReference type="ARBA" id="ARBA00009477"/>
    </source>
</evidence>
<dbReference type="GO" id="GO:0016020">
    <property type="term" value="C:membrane"/>
    <property type="evidence" value="ECO:0007669"/>
    <property type="project" value="InterPro"/>
</dbReference>
<dbReference type="Gene3D" id="2.40.50.100">
    <property type="match status" value="1"/>
</dbReference>
<dbReference type="GO" id="GO:0030313">
    <property type="term" value="C:cell envelope"/>
    <property type="evidence" value="ECO:0007669"/>
    <property type="project" value="UniProtKB-SubCell"/>
</dbReference>
<evidence type="ECO:0000256" key="1">
    <source>
        <dbReference type="ARBA" id="ARBA00004196"/>
    </source>
</evidence>
<comment type="caution">
    <text evidence="7">The sequence shown here is derived from an EMBL/GenBank/DDBJ whole genome shotgun (WGS) entry which is preliminary data.</text>
</comment>
<dbReference type="EMBL" id="PCVN01000043">
    <property type="protein sequence ID" value="PIQ74514.1"/>
    <property type="molecule type" value="Genomic_DNA"/>
</dbReference>
<dbReference type="Proteomes" id="UP000231550">
    <property type="component" value="Unassembled WGS sequence"/>
</dbReference>
<organism evidence="7 8">
    <name type="scientific">Candidatus Portnoybacteria bacterium CG11_big_fil_rev_8_21_14_0_20_44_10</name>
    <dbReference type="NCBI Taxonomy" id="1974818"/>
    <lineage>
        <taxon>Bacteria</taxon>
        <taxon>Candidatus Portnoyibacteriota</taxon>
    </lineage>
</organism>
<evidence type="ECO:0000256" key="5">
    <source>
        <dbReference type="SAM" id="MobiDB-lite"/>
    </source>
</evidence>
<evidence type="ECO:0000259" key="6">
    <source>
        <dbReference type="Pfam" id="PF25990"/>
    </source>
</evidence>
<evidence type="ECO:0000256" key="3">
    <source>
        <dbReference type="ARBA" id="ARBA00023054"/>
    </source>
</evidence>
<dbReference type="SUPFAM" id="SSF111369">
    <property type="entry name" value="HlyD-like secretion proteins"/>
    <property type="match status" value="1"/>
</dbReference>
<dbReference type="Pfam" id="PF25990">
    <property type="entry name" value="Beta-barrel_YknX"/>
    <property type="match status" value="1"/>
</dbReference>
<feature type="coiled-coil region" evidence="4">
    <location>
        <begin position="73"/>
        <end position="100"/>
    </location>
</feature>
<dbReference type="InterPro" id="IPR006143">
    <property type="entry name" value="RND_pump_MFP"/>
</dbReference>
<gene>
    <name evidence="7" type="ORF">COV85_01670</name>
</gene>
<reference evidence="7 8" key="1">
    <citation type="submission" date="2017-09" db="EMBL/GenBank/DDBJ databases">
        <title>Depth-based differentiation of microbial function through sediment-hosted aquifers and enrichment of novel symbionts in the deep terrestrial subsurface.</title>
        <authorList>
            <person name="Probst A.J."/>
            <person name="Ladd B."/>
            <person name="Jarett J.K."/>
            <person name="Geller-Mcgrath D.E."/>
            <person name="Sieber C.M."/>
            <person name="Emerson J.B."/>
            <person name="Anantharaman K."/>
            <person name="Thomas B.C."/>
            <person name="Malmstrom R."/>
            <person name="Stieglmeier M."/>
            <person name="Klingl A."/>
            <person name="Woyke T."/>
            <person name="Ryan C.M."/>
            <person name="Banfield J.F."/>
        </authorList>
    </citation>
    <scope>NUCLEOTIDE SEQUENCE [LARGE SCALE GENOMIC DNA]</scope>
    <source>
        <strain evidence="7">CG11_big_fil_rev_8_21_14_0_20_44_10</strain>
    </source>
</reference>
<dbReference type="Gene3D" id="2.40.30.170">
    <property type="match status" value="1"/>
</dbReference>
<feature type="domain" description="YknX-like beta-barrel" evidence="6">
    <location>
        <begin position="135"/>
        <end position="207"/>
    </location>
</feature>
<keyword evidence="3 4" id="KW-0175">Coiled coil</keyword>
<dbReference type="Gene3D" id="6.20.50.140">
    <property type="match status" value="1"/>
</dbReference>
<feature type="region of interest" description="Disordered" evidence="5">
    <location>
        <begin position="279"/>
        <end position="319"/>
    </location>
</feature>
<sequence>MTQSGNSVSSTVTSQQASLNSYLGTVNGHLSSLLSLINTIQSDKNTITAANRTIAEKTGSLANLKEPPDALDVRSAQLTIQQKKDALTDAKEKLANYYIRAPFDGTITNVDAKRGDSVSSGTALATLLTEKKIAEVSLNEVDVAQVKVGQKATLIFDAIPDLSISGEVAEIDSIGTVSQGVVSYTVKIGFDTQDERVKPSMSVTAAIITKAKTDVLTVSNAAIKSSGDSYYVEILDNISADQENKMSGITSLTPPRQVAVQVGLTDDSLTEITSGAKEGDRVVTQTSASTNTSATKTTTSSSSNGGIMQMMNGGGGRPQ</sequence>
<feature type="compositionally biased region" description="Low complexity" evidence="5">
    <location>
        <begin position="286"/>
        <end position="311"/>
    </location>
</feature>
<name>A0A2H0KSW0_9BACT</name>
<comment type="subcellular location">
    <subcellularLocation>
        <location evidence="1">Cell envelope</location>
    </subcellularLocation>
</comment>
<dbReference type="InterPro" id="IPR050465">
    <property type="entry name" value="UPF0194_transport"/>
</dbReference>
<dbReference type="InterPro" id="IPR058636">
    <property type="entry name" value="Beta-barrel_YknX"/>
</dbReference>
<evidence type="ECO:0000313" key="7">
    <source>
        <dbReference type="EMBL" id="PIQ74514.1"/>
    </source>
</evidence>
<dbReference type="GO" id="GO:0022857">
    <property type="term" value="F:transmembrane transporter activity"/>
    <property type="evidence" value="ECO:0007669"/>
    <property type="project" value="InterPro"/>
</dbReference>
<dbReference type="PANTHER" id="PTHR32347">
    <property type="entry name" value="EFFLUX SYSTEM COMPONENT YKNX-RELATED"/>
    <property type="match status" value="1"/>
</dbReference>
<proteinExistence type="inferred from homology"/>